<evidence type="ECO:0000313" key="1">
    <source>
        <dbReference type="EMBL" id="MFC4517912.1"/>
    </source>
</evidence>
<protein>
    <submittedName>
        <fullName evidence="1">Uncharacterized protein</fullName>
    </submittedName>
</protein>
<reference evidence="2" key="1">
    <citation type="journal article" date="2019" name="Int. J. Syst. Evol. Microbiol.">
        <title>The Global Catalogue of Microorganisms (GCM) 10K type strain sequencing project: providing services to taxonomists for standard genome sequencing and annotation.</title>
        <authorList>
            <consortium name="The Broad Institute Genomics Platform"/>
            <consortium name="The Broad Institute Genome Sequencing Center for Infectious Disease"/>
            <person name="Wu L."/>
            <person name="Ma J."/>
        </authorList>
    </citation>
    <scope>NUCLEOTIDE SEQUENCE [LARGE SCALE GENOMIC DNA]</scope>
    <source>
        <strain evidence="2">CECT 8064</strain>
    </source>
</reference>
<proteinExistence type="predicted"/>
<dbReference type="EMBL" id="JBHSFS010000028">
    <property type="protein sequence ID" value="MFC4517912.1"/>
    <property type="molecule type" value="Genomic_DNA"/>
</dbReference>
<keyword evidence="2" id="KW-1185">Reference proteome</keyword>
<evidence type="ECO:0000313" key="2">
    <source>
        <dbReference type="Proteomes" id="UP001595990"/>
    </source>
</evidence>
<sequence length="45" mass="4877">MAAAEDQDWLDHAPDEESALTGPLRQWRHAAQAGLGLCGLSVLIY</sequence>
<dbReference type="RefSeq" id="WP_417924319.1">
    <property type="nucleotide sequence ID" value="NZ_JBHSFS010000028.1"/>
</dbReference>
<gene>
    <name evidence="1" type="ORF">ACFPEN_34135</name>
</gene>
<name>A0ABV9BV51_9ACTN</name>
<organism evidence="1 2">
    <name type="scientific">Streptomyces ehimensis</name>
    <dbReference type="NCBI Taxonomy" id="68195"/>
    <lineage>
        <taxon>Bacteria</taxon>
        <taxon>Bacillati</taxon>
        <taxon>Actinomycetota</taxon>
        <taxon>Actinomycetes</taxon>
        <taxon>Kitasatosporales</taxon>
        <taxon>Streptomycetaceae</taxon>
        <taxon>Streptomyces</taxon>
    </lineage>
</organism>
<dbReference type="Proteomes" id="UP001595990">
    <property type="component" value="Unassembled WGS sequence"/>
</dbReference>
<accession>A0ABV9BV51</accession>
<comment type="caution">
    <text evidence="1">The sequence shown here is derived from an EMBL/GenBank/DDBJ whole genome shotgun (WGS) entry which is preliminary data.</text>
</comment>